<dbReference type="EMBL" id="ML179510">
    <property type="protein sequence ID" value="THU86147.1"/>
    <property type="molecule type" value="Genomic_DNA"/>
</dbReference>
<dbReference type="Pfam" id="PF00018">
    <property type="entry name" value="SH3_1"/>
    <property type="match status" value="1"/>
</dbReference>
<organism evidence="6 7">
    <name type="scientific">Dendrothele bispora (strain CBS 962.96)</name>
    <dbReference type="NCBI Taxonomy" id="1314807"/>
    <lineage>
        <taxon>Eukaryota</taxon>
        <taxon>Fungi</taxon>
        <taxon>Dikarya</taxon>
        <taxon>Basidiomycota</taxon>
        <taxon>Agaricomycotina</taxon>
        <taxon>Agaricomycetes</taxon>
        <taxon>Agaricomycetidae</taxon>
        <taxon>Agaricales</taxon>
        <taxon>Agaricales incertae sedis</taxon>
        <taxon>Dendrothele</taxon>
    </lineage>
</organism>
<dbReference type="PROSITE" id="PS50002">
    <property type="entry name" value="SH3"/>
    <property type="match status" value="1"/>
</dbReference>
<dbReference type="SMART" id="SM00326">
    <property type="entry name" value="SH3"/>
    <property type="match status" value="1"/>
</dbReference>
<feature type="transmembrane region" description="Helical" evidence="4">
    <location>
        <begin position="87"/>
        <end position="108"/>
    </location>
</feature>
<gene>
    <name evidence="6" type="ORF">K435DRAFT_371464</name>
</gene>
<accession>A0A4S8LBD1</accession>
<dbReference type="Proteomes" id="UP000297245">
    <property type="component" value="Unassembled WGS sequence"/>
</dbReference>
<dbReference type="OrthoDB" id="5983572at2759"/>
<dbReference type="InterPro" id="IPR036028">
    <property type="entry name" value="SH3-like_dom_sf"/>
</dbReference>
<evidence type="ECO:0000313" key="7">
    <source>
        <dbReference type="Proteomes" id="UP000297245"/>
    </source>
</evidence>
<dbReference type="SUPFAM" id="SSF50044">
    <property type="entry name" value="SH3-domain"/>
    <property type="match status" value="1"/>
</dbReference>
<feature type="domain" description="SH3" evidence="5">
    <location>
        <begin position="342"/>
        <end position="410"/>
    </location>
</feature>
<feature type="transmembrane region" description="Helical" evidence="4">
    <location>
        <begin position="41"/>
        <end position="62"/>
    </location>
</feature>
<feature type="transmembrane region" description="Helical" evidence="4">
    <location>
        <begin position="7"/>
        <end position="29"/>
    </location>
</feature>
<evidence type="ECO:0000256" key="3">
    <source>
        <dbReference type="SAM" id="MobiDB-lite"/>
    </source>
</evidence>
<keyword evidence="4" id="KW-0812">Transmembrane</keyword>
<keyword evidence="1 2" id="KW-0728">SH3 domain</keyword>
<reference evidence="6 7" key="1">
    <citation type="journal article" date="2019" name="Nat. Ecol. Evol.">
        <title>Megaphylogeny resolves global patterns of mushroom evolution.</title>
        <authorList>
            <person name="Varga T."/>
            <person name="Krizsan K."/>
            <person name="Foldi C."/>
            <person name="Dima B."/>
            <person name="Sanchez-Garcia M."/>
            <person name="Sanchez-Ramirez S."/>
            <person name="Szollosi G.J."/>
            <person name="Szarkandi J.G."/>
            <person name="Papp V."/>
            <person name="Albert L."/>
            <person name="Andreopoulos W."/>
            <person name="Angelini C."/>
            <person name="Antonin V."/>
            <person name="Barry K.W."/>
            <person name="Bougher N.L."/>
            <person name="Buchanan P."/>
            <person name="Buyck B."/>
            <person name="Bense V."/>
            <person name="Catcheside P."/>
            <person name="Chovatia M."/>
            <person name="Cooper J."/>
            <person name="Damon W."/>
            <person name="Desjardin D."/>
            <person name="Finy P."/>
            <person name="Geml J."/>
            <person name="Haridas S."/>
            <person name="Hughes K."/>
            <person name="Justo A."/>
            <person name="Karasinski D."/>
            <person name="Kautmanova I."/>
            <person name="Kiss B."/>
            <person name="Kocsube S."/>
            <person name="Kotiranta H."/>
            <person name="LaButti K.M."/>
            <person name="Lechner B.E."/>
            <person name="Liimatainen K."/>
            <person name="Lipzen A."/>
            <person name="Lukacs Z."/>
            <person name="Mihaltcheva S."/>
            <person name="Morgado L.N."/>
            <person name="Niskanen T."/>
            <person name="Noordeloos M.E."/>
            <person name="Ohm R.A."/>
            <person name="Ortiz-Santana B."/>
            <person name="Ovrebo C."/>
            <person name="Racz N."/>
            <person name="Riley R."/>
            <person name="Savchenko A."/>
            <person name="Shiryaev A."/>
            <person name="Soop K."/>
            <person name="Spirin V."/>
            <person name="Szebenyi C."/>
            <person name="Tomsovsky M."/>
            <person name="Tulloss R.E."/>
            <person name="Uehling J."/>
            <person name="Grigoriev I.V."/>
            <person name="Vagvolgyi C."/>
            <person name="Papp T."/>
            <person name="Martin F.M."/>
            <person name="Miettinen O."/>
            <person name="Hibbett D.S."/>
            <person name="Nagy L.G."/>
        </authorList>
    </citation>
    <scope>NUCLEOTIDE SEQUENCE [LARGE SCALE GENOMIC DNA]</scope>
    <source>
        <strain evidence="6 7">CBS 962.96</strain>
    </source>
</reference>
<evidence type="ECO:0000259" key="5">
    <source>
        <dbReference type="PROSITE" id="PS50002"/>
    </source>
</evidence>
<evidence type="ECO:0000313" key="6">
    <source>
        <dbReference type="EMBL" id="THU86147.1"/>
    </source>
</evidence>
<feature type="compositionally biased region" description="Basic and acidic residues" evidence="3">
    <location>
        <begin position="221"/>
        <end position="240"/>
    </location>
</feature>
<dbReference type="InterPro" id="IPR001452">
    <property type="entry name" value="SH3_domain"/>
</dbReference>
<evidence type="ECO:0000256" key="2">
    <source>
        <dbReference type="PROSITE-ProRule" id="PRU00192"/>
    </source>
</evidence>
<protein>
    <recommendedName>
        <fullName evidence="5">SH3 domain-containing protein</fullName>
    </recommendedName>
</protein>
<evidence type="ECO:0000256" key="1">
    <source>
        <dbReference type="ARBA" id="ARBA00022443"/>
    </source>
</evidence>
<proteinExistence type="predicted"/>
<keyword evidence="4" id="KW-1133">Transmembrane helix</keyword>
<evidence type="ECO:0000256" key="4">
    <source>
        <dbReference type="SAM" id="Phobius"/>
    </source>
</evidence>
<dbReference type="PRINTS" id="PR00452">
    <property type="entry name" value="SH3DOMAIN"/>
</dbReference>
<keyword evidence="7" id="KW-1185">Reference proteome</keyword>
<keyword evidence="4" id="KW-0472">Membrane</keyword>
<feature type="region of interest" description="Disordered" evidence="3">
    <location>
        <begin position="156"/>
        <end position="287"/>
    </location>
</feature>
<feature type="compositionally biased region" description="Polar residues" evidence="3">
    <location>
        <begin position="258"/>
        <end position="287"/>
    </location>
</feature>
<sequence>MLALHLLLVIISAVANIAWLVALITQALVTVKYGHDFVRTLWFSIFLQLYVNFRAARTAVLLGRSRKRKRNSFDSASEETLPYRREITVFGGICVVLGVIGVDISIFSKVPLRVTLAVAWLIMVMTNLIWIWLLTAEIGVLHLRRVSNRDLEKNMSTVSLHNSQEEKSTPNPTESFSPPDVEEVDGPLDVYSERHNSPAVVGPRENASSPRSSKRISRTLSPRDSRRVDEEEPLHPEREAASPTITTSDSDRKIYKLPTNSGNSSPRTPSTVMPQNPTSAPKPSNTVFTPFSPYPYTSGLRPGLPDPKLLIENSPLQKEQKPKQAPSMTVTSSDVALSSIVEYNHRAKALFPYTASPESLTDDPDYAELSFRKSEILEVSYEPQRKWWRAKKRNGQVGIVPSNYLQIIQD</sequence>
<name>A0A4S8LBD1_DENBC</name>
<feature type="transmembrane region" description="Helical" evidence="4">
    <location>
        <begin position="114"/>
        <end position="135"/>
    </location>
</feature>
<dbReference type="Gene3D" id="2.30.30.40">
    <property type="entry name" value="SH3 Domains"/>
    <property type="match status" value="1"/>
</dbReference>
<dbReference type="AlphaFoldDB" id="A0A4S8LBD1"/>